<dbReference type="SMART" id="SM00226">
    <property type="entry name" value="LMWPc"/>
    <property type="match status" value="1"/>
</dbReference>
<dbReference type="InterPro" id="IPR017867">
    <property type="entry name" value="Tyr_phospatase_low_mol_wt"/>
</dbReference>
<dbReference type="EMBL" id="JACYXZ010000001">
    <property type="protein sequence ID" value="MBD8868151.1"/>
    <property type="molecule type" value="Genomic_DNA"/>
</dbReference>
<protein>
    <recommendedName>
        <fullName evidence="2">protein-tyrosine-phosphatase</fullName>
        <ecNumber evidence="2">3.1.3.48</ecNumber>
    </recommendedName>
</protein>
<dbReference type="AlphaFoldDB" id="A0A927K5B9"/>
<dbReference type="InterPro" id="IPR050438">
    <property type="entry name" value="LMW_PTPase"/>
</dbReference>
<comment type="similarity">
    <text evidence="1">Belongs to the low molecular weight phosphotyrosine protein phosphatase family.</text>
</comment>
<keyword evidence="3" id="KW-0378">Hydrolase</keyword>
<name>A0A927K5B9_9ACTN</name>
<evidence type="ECO:0000256" key="5">
    <source>
        <dbReference type="PIRSR" id="PIRSR617867-1"/>
    </source>
</evidence>
<dbReference type="Proteomes" id="UP000616839">
    <property type="component" value="Unassembled WGS sequence"/>
</dbReference>
<dbReference type="GO" id="GO:0004725">
    <property type="term" value="F:protein tyrosine phosphatase activity"/>
    <property type="evidence" value="ECO:0007669"/>
    <property type="project" value="UniProtKB-EC"/>
</dbReference>
<comment type="caution">
    <text evidence="7">The sequence shown here is derived from an EMBL/GenBank/DDBJ whole genome shotgun (WGS) entry which is preliminary data.</text>
</comment>
<dbReference type="PANTHER" id="PTHR11717:SF7">
    <property type="entry name" value="LOW MOLECULAR WEIGHT PHOSPHOTYROSINE PROTEIN PHOSPHATASE"/>
    <property type="match status" value="1"/>
</dbReference>
<dbReference type="EC" id="3.1.3.48" evidence="2"/>
<evidence type="ECO:0000259" key="6">
    <source>
        <dbReference type="SMART" id="SM00226"/>
    </source>
</evidence>
<dbReference type="Pfam" id="PF01451">
    <property type="entry name" value="LMWPc"/>
    <property type="match status" value="1"/>
</dbReference>
<feature type="domain" description="Phosphotyrosine protein phosphatase I" evidence="6">
    <location>
        <begin position="1"/>
        <end position="133"/>
    </location>
</feature>
<evidence type="ECO:0000313" key="8">
    <source>
        <dbReference type="Proteomes" id="UP000616839"/>
    </source>
</evidence>
<keyword evidence="4" id="KW-0904">Protein phosphatase</keyword>
<evidence type="ECO:0000313" key="7">
    <source>
        <dbReference type="EMBL" id="MBD8868151.1"/>
    </source>
</evidence>
<accession>A0A927K5B9</accession>
<dbReference type="InterPro" id="IPR036196">
    <property type="entry name" value="Ptyr_pPase_sf"/>
</dbReference>
<dbReference type="InterPro" id="IPR023485">
    <property type="entry name" value="Ptyr_pPase"/>
</dbReference>
<dbReference type="PRINTS" id="PR00719">
    <property type="entry name" value="LMWPTPASE"/>
</dbReference>
<feature type="active site" description="Proton donor" evidence="5">
    <location>
        <position position="107"/>
    </location>
</feature>
<reference evidence="7" key="1">
    <citation type="submission" date="2020-09" db="EMBL/GenBank/DDBJ databases">
        <title>Nocardioides sp. strain MJB4 16S ribosomal RNA gene Genome sequencing and assembly.</title>
        <authorList>
            <person name="Kim I."/>
        </authorList>
    </citation>
    <scope>NUCLEOTIDE SEQUENCE</scope>
    <source>
        <strain evidence="7">MJB4</strain>
    </source>
</reference>
<sequence length="155" mass="16051">MAHVVLDARLADAGLADRVRVDSAGTAGWHVGRGMDERAAAALAAAGLDPTRHRAARFTGDRVGEHDLVLAMDHANLEDLARLGVDPDRLRLFRDLDPEPGDGAVPDPYYGDDDGFAAVLGMVERTAEALVAGLTELLPGSGAATGSGAGRTDQA</sequence>
<dbReference type="SUPFAM" id="SSF52788">
    <property type="entry name" value="Phosphotyrosine protein phosphatases I"/>
    <property type="match status" value="1"/>
</dbReference>
<keyword evidence="8" id="KW-1185">Reference proteome</keyword>
<organism evidence="7 8">
    <name type="scientific">Nocardioides donggukensis</name>
    <dbReference type="NCBI Taxonomy" id="2774019"/>
    <lineage>
        <taxon>Bacteria</taxon>
        <taxon>Bacillati</taxon>
        <taxon>Actinomycetota</taxon>
        <taxon>Actinomycetes</taxon>
        <taxon>Propionibacteriales</taxon>
        <taxon>Nocardioidaceae</taxon>
        <taxon>Nocardioides</taxon>
    </lineage>
</organism>
<proteinExistence type="inferred from homology"/>
<evidence type="ECO:0000256" key="4">
    <source>
        <dbReference type="ARBA" id="ARBA00022912"/>
    </source>
</evidence>
<dbReference type="PANTHER" id="PTHR11717">
    <property type="entry name" value="LOW MOLECULAR WEIGHT PROTEIN TYROSINE PHOSPHATASE"/>
    <property type="match status" value="1"/>
</dbReference>
<dbReference type="Gene3D" id="3.40.50.2300">
    <property type="match status" value="1"/>
</dbReference>
<gene>
    <name evidence="7" type="ORF">IE331_00810</name>
</gene>
<evidence type="ECO:0000256" key="2">
    <source>
        <dbReference type="ARBA" id="ARBA00013064"/>
    </source>
</evidence>
<evidence type="ECO:0000256" key="3">
    <source>
        <dbReference type="ARBA" id="ARBA00022801"/>
    </source>
</evidence>
<evidence type="ECO:0000256" key="1">
    <source>
        <dbReference type="ARBA" id="ARBA00011063"/>
    </source>
</evidence>